<dbReference type="Gene3D" id="3.40.50.450">
    <property type="match status" value="1"/>
</dbReference>
<comment type="caution">
    <text evidence="10">The sequence shown here is derived from an EMBL/GenBank/DDBJ whole genome shotgun (WGS) entry which is preliminary data.</text>
</comment>
<dbReference type="RefSeq" id="WP_146390794.1">
    <property type="nucleotide sequence ID" value="NZ_SJPK01000003.1"/>
</dbReference>
<keyword evidence="8" id="KW-0324">Glycolysis</keyword>
<evidence type="ECO:0000256" key="1">
    <source>
        <dbReference type="ARBA" id="ARBA00001946"/>
    </source>
</evidence>
<evidence type="ECO:0000256" key="7">
    <source>
        <dbReference type="ARBA" id="ARBA00048072"/>
    </source>
</evidence>
<organism evidence="10 11">
    <name type="scientific">Allorhodopirellula solitaria</name>
    <dbReference type="NCBI Taxonomy" id="2527987"/>
    <lineage>
        <taxon>Bacteria</taxon>
        <taxon>Pseudomonadati</taxon>
        <taxon>Planctomycetota</taxon>
        <taxon>Planctomycetia</taxon>
        <taxon>Pirellulales</taxon>
        <taxon>Pirellulaceae</taxon>
        <taxon>Allorhodopirellula</taxon>
    </lineage>
</organism>
<dbReference type="Proteomes" id="UP000318053">
    <property type="component" value="Unassembled WGS sequence"/>
</dbReference>
<evidence type="ECO:0000256" key="5">
    <source>
        <dbReference type="ARBA" id="ARBA00022777"/>
    </source>
</evidence>
<evidence type="ECO:0000256" key="3">
    <source>
        <dbReference type="ARBA" id="ARBA00022679"/>
    </source>
</evidence>
<comment type="subcellular location">
    <subcellularLocation>
        <location evidence="8">Cytoplasm</location>
    </subcellularLocation>
</comment>
<dbReference type="SUPFAM" id="SSF53784">
    <property type="entry name" value="Phosphofructokinase"/>
    <property type="match status" value="1"/>
</dbReference>
<keyword evidence="11" id="KW-1185">Reference proteome</keyword>
<comment type="catalytic activity">
    <reaction evidence="7 8">
        <text>beta-D-fructose 6-phosphate + diphosphate = beta-D-fructose 1,6-bisphosphate + phosphate + H(+)</text>
        <dbReference type="Rhea" id="RHEA:13613"/>
        <dbReference type="ChEBI" id="CHEBI:15378"/>
        <dbReference type="ChEBI" id="CHEBI:32966"/>
        <dbReference type="ChEBI" id="CHEBI:33019"/>
        <dbReference type="ChEBI" id="CHEBI:43474"/>
        <dbReference type="ChEBI" id="CHEBI:57634"/>
        <dbReference type="EC" id="2.7.1.90"/>
    </reaction>
</comment>
<dbReference type="InterPro" id="IPR011405">
    <property type="entry name" value="PPi-PFK_SMc01852"/>
</dbReference>
<evidence type="ECO:0000256" key="4">
    <source>
        <dbReference type="ARBA" id="ARBA00022723"/>
    </source>
</evidence>
<dbReference type="AlphaFoldDB" id="A0A5C5YHT5"/>
<dbReference type="GO" id="GO:0006002">
    <property type="term" value="P:fructose 6-phosphate metabolic process"/>
    <property type="evidence" value="ECO:0007669"/>
    <property type="project" value="InterPro"/>
</dbReference>
<keyword evidence="8" id="KW-0963">Cytoplasm</keyword>
<dbReference type="PANTHER" id="PTHR45770">
    <property type="entry name" value="ATP-DEPENDENT 6-PHOSPHOFRUCTOKINASE 1"/>
    <property type="match status" value="1"/>
</dbReference>
<feature type="binding site" evidence="8">
    <location>
        <position position="13"/>
    </location>
    <ligand>
        <name>diphosphate</name>
        <dbReference type="ChEBI" id="CHEBI:33019"/>
    </ligand>
</feature>
<feature type="active site" description="Proton acceptor" evidence="8">
    <location>
        <position position="152"/>
    </location>
</feature>
<feature type="domain" description="Phosphofructokinase" evidence="9">
    <location>
        <begin position="5"/>
        <end position="349"/>
    </location>
</feature>
<keyword evidence="5 8" id="KW-0418">Kinase</keyword>
<evidence type="ECO:0000313" key="11">
    <source>
        <dbReference type="Proteomes" id="UP000318053"/>
    </source>
</evidence>
<proteinExistence type="inferred from homology"/>
<dbReference type="PRINTS" id="PR00476">
    <property type="entry name" value="PHFRCTKINASE"/>
</dbReference>
<dbReference type="InterPro" id="IPR050929">
    <property type="entry name" value="PFKA"/>
</dbReference>
<evidence type="ECO:0000256" key="8">
    <source>
        <dbReference type="HAMAP-Rule" id="MF_01977"/>
    </source>
</evidence>
<dbReference type="InterPro" id="IPR035966">
    <property type="entry name" value="PKF_sf"/>
</dbReference>
<dbReference type="InterPro" id="IPR000023">
    <property type="entry name" value="Phosphofructokinase_dom"/>
</dbReference>
<dbReference type="UniPathway" id="UPA00109">
    <property type="reaction ID" value="UER00182"/>
</dbReference>
<comment type="activity regulation">
    <text evidence="8">Non-allosteric.</text>
</comment>
<feature type="site" description="Important for catalytic activity; stabilizes the transition state when the phosphoryl donor is PPi" evidence="8">
    <location>
        <position position="149"/>
    </location>
</feature>
<feature type="binding site" evidence="8">
    <location>
        <begin position="324"/>
        <end position="327"/>
    </location>
    <ligand>
        <name>substrate</name>
    </ligand>
</feature>
<comment type="function">
    <text evidence="2 8">Catalyzes the phosphorylation of D-fructose 6-phosphate, the first committing step of glycolysis. Uses inorganic phosphate (PPi) as phosphoryl donor instead of ATP like common ATP-dependent phosphofructokinases (ATP-PFKs), which renders the reaction reversible, and can thus function both in glycolysis and gluconeogenesis. Consistently, PPi-PFK can replace the enzymes of both the forward (ATP-PFK) and reverse (fructose-bisphosphatase (FBPase)) reactions.</text>
</comment>
<feature type="binding site" evidence="8">
    <location>
        <begin position="195"/>
        <end position="197"/>
    </location>
    <ligand>
        <name>substrate</name>
    </ligand>
</feature>
<evidence type="ECO:0000256" key="6">
    <source>
        <dbReference type="ARBA" id="ARBA00022842"/>
    </source>
</evidence>
<dbReference type="GO" id="GO:0046872">
    <property type="term" value="F:metal ion binding"/>
    <property type="evidence" value="ECO:0007669"/>
    <property type="project" value="UniProtKB-KW"/>
</dbReference>
<comment type="similarity">
    <text evidence="8">Belongs to the phosphofructokinase type A (PFKA) family. PPi-dependent PFK group II subfamily. Clade 'P' sub-subfamily.</text>
</comment>
<feature type="binding site" evidence="8">
    <location>
        <position position="122"/>
    </location>
    <ligand>
        <name>Mg(2+)</name>
        <dbReference type="ChEBI" id="CHEBI:18420"/>
        <note>catalytic</note>
    </ligand>
</feature>
<dbReference type="InterPro" id="IPR022953">
    <property type="entry name" value="ATP_PFK"/>
</dbReference>
<keyword evidence="4 8" id="KW-0479">Metal-binding</keyword>
<dbReference type="Pfam" id="PF00365">
    <property type="entry name" value="PFK"/>
    <property type="match status" value="1"/>
</dbReference>
<comment type="cofactor">
    <cofactor evidence="1 8">
        <name>Mg(2+)</name>
        <dbReference type="ChEBI" id="CHEBI:18420"/>
    </cofactor>
</comment>
<dbReference type="NCBIfam" id="NF005121">
    <property type="entry name" value="PRK06555.1"/>
    <property type="match status" value="1"/>
</dbReference>
<dbReference type="PIRSF" id="PIRSF036484">
    <property type="entry name" value="PPi-PFK_SMc01852"/>
    <property type="match status" value="1"/>
</dbReference>
<feature type="binding site" evidence="8">
    <location>
        <begin position="150"/>
        <end position="152"/>
    </location>
    <ligand>
        <name>substrate</name>
    </ligand>
</feature>
<dbReference type="OrthoDB" id="9802503at2"/>
<comment type="pathway">
    <text evidence="8">Carbohydrate degradation; glycolysis; D-glyceraldehyde 3-phosphate and glycerone phosphate from D-glucose: step 3/4.</text>
</comment>
<name>A0A5C5YHT5_9BACT</name>
<keyword evidence="3 8" id="KW-0808">Transferase</keyword>
<dbReference type="HAMAP" id="MF_01977">
    <property type="entry name" value="Phosphofructokinase_II_P"/>
    <property type="match status" value="1"/>
</dbReference>
<reference evidence="10 11" key="1">
    <citation type="submission" date="2019-02" db="EMBL/GenBank/DDBJ databases">
        <title>Deep-cultivation of Planctomycetes and their phenomic and genomic characterization uncovers novel biology.</title>
        <authorList>
            <person name="Wiegand S."/>
            <person name="Jogler M."/>
            <person name="Boedeker C."/>
            <person name="Pinto D."/>
            <person name="Vollmers J."/>
            <person name="Rivas-Marin E."/>
            <person name="Kohn T."/>
            <person name="Peeters S.H."/>
            <person name="Heuer A."/>
            <person name="Rast P."/>
            <person name="Oberbeckmann S."/>
            <person name="Bunk B."/>
            <person name="Jeske O."/>
            <person name="Meyerdierks A."/>
            <person name="Storesund J.E."/>
            <person name="Kallscheuer N."/>
            <person name="Luecker S."/>
            <person name="Lage O.M."/>
            <person name="Pohl T."/>
            <person name="Merkel B.J."/>
            <person name="Hornburger P."/>
            <person name="Mueller R.-W."/>
            <person name="Bruemmer F."/>
            <person name="Labrenz M."/>
            <person name="Spormann A.M."/>
            <person name="Op Den Camp H."/>
            <person name="Overmann J."/>
            <person name="Amann R."/>
            <person name="Jetten M.S.M."/>
            <person name="Mascher T."/>
            <person name="Medema M.H."/>
            <person name="Devos D.P."/>
            <person name="Kaster A.-K."/>
            <person name="Ovreas L."/>
            <person name="Rohde M."/>
            <person name="Galperin M.Y."/>
            <person name="Jogler C."/>
        </authorList>
    </citation>
    <scope>NUCLEOTIDE SEQUENCE [LARGE SCALE GENOMIC DNA]</scope>
    <source>
        <strain evidence="10 11">CA85</strain>
    </source>
</reference>
<evidence type="ECO:0000313" key="10">
    <source>
        <dbReference type="EMBL" id="TWT73252.1"/>
    </source>
</evidence>
<evidence type="ECO:0000259" key="9">
    <source>
        <dbReference type="Pfam" id="PF00365"/>
    </source>
</evidence>
<keyword evidence="6 8" id="KW-0460">Magnesium</keyword>
<accession>A0A5C5YHT5</accession>
<sequence length="409" mass="44089">MSVKRVGILTAGGLAPCLSSAIGALIQTYTETSPEIEIICYRSGYKGLLLGDSLVVTPEIREQAAVLHEHGGSPIGNSRVKLTNVDDCVKRGLVKSGQDPLQVAAERLRDDRVDVLHTIGGDDTNTTAADLAAFLAKNDYALTVVGLPKTIDNDVIPIQQSLGAWTAAEMGGRFFENVVAEHSANPRMLIVHEVMGRNCGWLTAATAVAYRKRLDAMNFLPSIGLTRKSVDVHGVFIPEMQFELEAEAKRLRAIMDEHDCVNIFISEGAGVDTIVQEMESRGEKVPRDAFGHYKLDAVNPGEWFGKQFAEMLGAEKTLIQKSGYYSRAAAANGDDIALIGQCARKAVECALAGDGGVIGQDEDRGGELRAIEFDRIRGGKPFDIDAAWFGELLAGIDQPKRAAVPTEHA</sequence>
<dbReference type="EC" id="2.7.1.90" evidence="8"/>
<dbReference type="EMBL" id="SJPK01000003">
    <property type="protein sequence ID" value="TWT73252.1"/>
    <property type="molecule type" value="Genomic_DNA"/>
</dbReference>
<feature type="binding site" evidence="8">
    <location>
        <position position="267"/>
    </location>
    <ligand>
        <name>substrate</name>
    </ligand>
</feature>
<dbReference type="GO" id="GO:0005737">
    <property type="term" value="C:cytoplasm"/>
    <property type="evidence" value="ECO:0007669"/>
    <property type="project" value="UniProtKB-SubCell"/>
</dbReference>
<dbReference type="GO" id="GO:0047334">
    <property type="term" value="F:diphosphate-fructose-6-phosphate 1-phosphotransferase activity"/>
    <property type="evidence" value="ECO:0007669"/>
    <property type="project" value="UniProtKB-EC"/>
</dbReference>
<dbReference type="GO" id="GO:0003872">
    <property type="term" value="F:6-phosphofructokinase activity"/>
    <property type="evidence" value="ECO:0007669"/>
    <property type="project" value="UniProtKB-UniRule"/>
</dbReference>
<comment type="subunit">
    <text evidence="8">Homodimer or homotetramer.</text>
</comment>
<protein>
    <recommendedName>
        <fullName evidence="8">Pyrophosphate--fructose 6-phosphate 1-phosphotransferase</fullName>
        <ecNumber evidence="8">2.7.1.90</ecNumber>
    </recommendedName>
    <alternativeName>
        <fullName evidence="8">6-phosphofructokinase, pyrophosphate dependent</fullName>
    </alternativeName>
    <alternativeName>
        <fullName evidence="8">PPi-dependent phosphofructokinase</fullName>
        <shortName evidence="8">PPi-PFK</shortName>
    </alternativeName>
    <alternativeName>
        <fullName evidence="8">Pyrophosphate-dependent 6-phosphofructose-1-kinase</fullName>
    </alternativeName>
</protein>
<feature type="site" description="Important for catalytic activity and substrate specificity; stabilizes the transition state when the phosphoryl donor is PPi; prevents ATP from binding by mimicking the alpha-phosphate group of ATP" evidence="8">
    <location>
        <position position="123"/>
    </location>
</feature>
<gene>
    <name evidence="10" type="primary">pfp_1</name>
    <name evidence="8" type="synonym">pfp</name>
    <name evidence="10" type="ORF">CA85_17200</name>
</gene>
<evidence type="ECO:0000256" key="2">
    <source>
        <dbReference type="ARBA" id="ARBA00003138"/>
    </source>
</evidence>